<name>A0A0E9VMG3_ANGAN</name>
<reference evidence="1" key="2">
    <citation type="journal article" date="2015" name="Fish Shellfish Immunol.">
        <title>Early steps in the European eel (Anguilla anguilla)-Vibrio vulnificus interaction in the gills: Role of the RtxA13 toxin.</title>
        <authorList>
            <person name="Callol A."/>
            <person name="Pajuelo D."/>
            <person name="Ebbesson L."/>
            <person name="Teles M."/>
            <person name="MacKenzie S."/>
            <person name="Amaro C."/>
        </authorList>
    </citation>
    <scope>NUCLEOTIDE SEQUENCE</scope>
</reference>
<dbReference type="EMBL" id="GBXM01029345">
    <property type="protein sequence ID" value="JAH79232.1"/>
    <property type="molecule type" value="Transcribed_RNA"/>
</dbReference>
<proteinExistence type="predicted"/>
<evidence type="ECO:0000313" key="1">
    <source>
        <dbReference type="EMBL" id="JAH79232.1"/>
    </source>
</evidence>
<dbReference type="AlphaFoldDB" id="A0A0E9VMG3"/>
<protein>
    <submittedName>
        <fullName evidence="1">Uncharacterized protein</fullName>
    </submittedName>
</protein>
<reference evidence="1" key="1">
    <citation type="submission" date="2014-11" db="EMBL/GenBank/DDBJ databases">
        <authorList>
            <person name="Amaro Gonzalez C."/>
        </authorList>
    </citation>
    <scope>NUCLEOTIDE SEQUENCE</scope>
</reference>
<accession>A0A0E9VMG3</accession>
<organism evidence="1">
    <name type="scientific">Anguilla anguilla</name>
    <name type="common">European freshwater eel</name>
    <name type="synonym">Muraena anguilla</name>
    <dbReference type="NCBI Taxonomy" id="7936"/>
    <lineage>
        <taxon>Eukaryota</taxon>
        <taxon>Metazoa</taxon>
        <taxon>Chordata</taxon>
        <taxon>Craniata</taxon>
        <taxon>Vertebrata</taxon>
        <taxon>Euteleostomi</taxon>
        <taxon>Actinopterygii</taxon>
        <taxon>Neopterygii</taxon>
        <taxon>Teleostei</taxon>
        <taxon>Anguilliformes</taxon>
        <taxon>Anguillidae</taxon>
        <taxon>Anguilla</taxon>
    </lineage>
</organism>
<sequence length="20" mass="2395">MHSFVKKTDHLEMLCISFDI</sequence>